<evidence type="ECO:0000313" key="2">
    <source>
        <dbReference type="EMBL" id="GAB17750.1"/>
    </source>
</evidence>
<dbReference type="EMBL" id="BAEH01000038">
    <property type="protein sequence ID" value="GAB17750.1"/>
    <property type="molecule type" value="Genomic_DNA"/>
</dbReference>
<name>H0QY49_9ACTN</name>
<organism evidence="2 3">
    <name type="scientific">Gordonia effusa NBRC 100432</name>
    <dbReference type="NCBI Taxonomy" id="1077974"/>
    <lineage>
        <taxon>Bacteria</taxon>
        <taxon>Bacillati</taxon>
        <taxon>Actinomycetota</taxon>
        <taxon>Actinomycetes</taxon>
        <taxon>Mycobacteriales</taxon>
        <taxon>Gordoniaceae</taxon>
        <taxon>Gordonia</taxon>
    </lineage>
</organism>
<dbReference type="RefSeq" id="WP_007317087.1">
    <property type="nucleotide sequence ID" value="NZ_BAEH01000038.1"/>
</dbReference>
<comment type="caution">
    <text evidence="2">The sequence shown here is derived from an EMBL/GenBank/DDBJ whole genome shotgun (WGS) entry which is preliminary data.</text>
</comment>
<feature type="transmembrane region" description="Helical" evidence="1">
    <location>
        <begin position="44"/>
        <end position="61"/>
    </location>
</feature>
<sequence>MGVDPAKSRAVSQVVRQHPAMSVIAISPAIVIFVLLWWLVHPAIAIIAGLAAVGAGYYLLVRQR</sequence>
<keyword evidence="1" id="KW-0812">Transmembrane</keyword>
<dbReference type="OrthoDB" id="4379419at2"/>
<evidence type="ECO:0000313" key="3">
    <source>
        <dbReference type="Proteomes" id="UP000035034"/>
    </source>
</evidence>
<reference evidence="2 3" key="1">
    <citation type="submission" date="2011-12" db="EMBL/GenBank/DDBJ databases">
        <title>Whole genome shotgun sequence of Gordonia effusa NBRC 100432.</title>
        <authorList>
            <person name="Yoshida I."/>
            <person name="Takarada H."/>
            <person name="Hosoyama A."/>
            <person name="Tsuchikane K."/>
            <person name="Katsumata H."/>
            <person name="Yamazaki S."/>
            <person name="Fujita N."/>
        </authorList>
    </citation>
    <scope>NUCLEOTIDE SEQUENCE [LARGE SCALE GENOMIC DNA]</scope>
    <source>
        <strain evidence="2 3">NBRC 100432</strain>
    </source>
</reference>
<keyword evidence="1" id="KW-1133">Transmembrane helix</keyword>
<dbReference type="AlphaFoldDB" id="H0QY49"/>
<proteinExistence type="predicted"/>
<keyword evidence="1" id="KW-0472">Membrane</keyword>
<feature type="transmembrane region" description="Helical" evidence="1">
    <location>
        <begin position="20"/>
        <end position="38"/>
    </location>
</feature>
<dbReference type="STRING" id="1077974.GOEFS_038_00170"/>
<dbReference type="eggNOG" id="ENOG5031VY6">
    <property type="taxonomic scope" value="Bacteria"/>
</dbReference>
<evidence type="ECO:0000256" key="1">
    <source>
        <dbReference type="SAM" id="Phobius"/>
    </source>
</evidence>
<accession>H0QY49</accession>
<keyword evidence="3" id="KW-1185">Reference proteome</keyword>
<protein>
    <submittedName>
        <fullName evidence="2">Uncharacterized protein</fullName>
    </submittedName>
</protein>
<gene>
    <name evidence="2" type="ORF">GOEFS_038_00170</name>
</gene>
<dbReference type="Proteomes" id="UP000035034">
    <property type="component" value="Unassembled WGS sequence"/>
</dbReference>